<dbReference type="CDD" id="cd07011">
    <property type="entry name" value="cupin_PMI_type_I_N"/>
    <property type="match status" value="1"/>
</dbReference>
<feature type="domain" description="Phosphomannose isomerase type I catalytic" evidence="9">
    <location>
        <begin position="14"/>
        <end position="161"/>
    </location>
</feature>
<feature type="binding site" evidence="8">
    <location>
        <position position="273"/>
    </location>
    <ligand>
        <name>Zn(2+)</name>
        <dbReference type="ChEBI" id="CHEBI:29105"/>
    </ligand>
</feature>
<evidence type="ECO:0000313" key="11">
    <source>
        <dbReference type="EMBL" id="TDO25061.1"/>
    </source>
</evidence>
<dbReference type="Proteomes" id="UP000295741">
    <property type="component" value="Unassembled WGS sequence"/>
</dbReference>
<dbReference type="GO" id="GO:0008270">
    <property type="term" value="F:zinc ion binding"/>
    <property type="evidence" value="ECO:0007669"/>
    <property type="project" value="InterPro"/>
</dbReference>
<sequence>MNQVIEMTPSYTIYPLQGKVQHYEWGGFSYLPSLLGINNEEKRPFAEYWLGVHPLGVATVLNGNEPVLLDTFMGQYPEKALSSSVYKQFGELPYLLKIMDVNQMLSIQVHPEKAVAEAGYAREDQLGIARNAFNRNYKDKNHKPEVMLAISEFWLLHGFKQEVQIESILAETSEFQVLLPLFKREGLASLYSFIMEMDQLSVTNLLMPLVKREVRRKKEGLLTKNDPGWWVAKYYHNENPIGDIDRGVFSIYLFNIAQLQPGEAIFQKAGIPHAYLEGQNIELMSNSDNVLRGGLTPKYIDVPELLANMRFEPVTPQIVKGTPLKDGETIFHFPVPDFALASLHLKEGALFEDKAIGPEIWMVLEGGVIINNEIVRKKGEAFIVFPDNAYQFRTSGKTQLCKAFVPVNSAYSQYEEN</sequence>
<feature type="binding site" evidence="8">
    <location>
        <position position="145"/>
    </location>
    <ligand>
        <name>Zn(2+)</name>
        <dbReference type="ChEBI" id="CHEBI:29105"/>
    </ligand>
</feature>
<dbReference type="GO" id="GO:0005829">
    <property type="term" value="C:cytosol"/>
    <property type="evidence" value="ECO:0007669"/>
    <property type="project" value="TreeGrafter"/>
</dbReference>
<feature type="binding site" evidence="8">
    <location>
        <position position="110"/>
    </location>
    <ligand>
        <name>Zn(2+)</name>
        <dbReference type="ChEBI" id="CHEBI:29105"/>
    </ligand>
</feature>
<dbReference type="Gene3D" id="1.10.441.10">
    <property type="entry name" value="Phosphomannose Isomerase, domain 2"/>
    <property type="match status" value="1"/>
</dbReference>
<comment type="cofactor">
    <cofactor evidence="8">
        <name>Zn(2+)</name>
        <dbReference type="ChEBI" id="CHEBI:29105"/>
    </cofactor>
    <text evidence="8">Binds 1 zinc ion per subunit.</text>
</comment>
<dbReference type="InterPro" id="IPR016305">
    <property type="entry name" value="Mannose-6-P_Isomerase"/>
</dbReference>
<dbReference type="PROSITE" id="PS00965">
    <property type="entry name" value="PMI_I_1"/>
    <property type="match status" value="1"/>
</dbReference>
<evidence type="ECO:0000313" key="10">
    <source>
        <dbReference type="EMBL" id="TDO23458.1"/>
    </source>
</evidence>
<dbReference type="SUPFAM" id="SSF51182">
    <property type="entry name" value="RmlC-like cupins"/>
    <property type="match status" value="1"/>
</dbReference>
<dbReference type="AlphaFoldDB" id="A0A4V3C3U8"/>
<dbReference type="Gene3D" id="2.60.120.10">
    <property type="entry name" value="Jelly Rolls"/>
    <property type="match status" value="2"/>
</dbReference>
<dbReference type="RefSeq" id="WP_133475638.1">
    <property type="nucleotide sequence ID" value="NZ_SNWP01000014.1"/>
</dbReference>
<gene>
    <name evidence="11" type="ORF">BC659_3076</name>
    <name evidence="10" type="ORF">BC659_3318</name>
</gene>
<keyword evidence="4 8" id="KW-0479">Metal-binding</keyword>
<keyword evidence="6 10" id="KW-0413">Isomerase</keyword>
<dbReference type="Pfam" id="PF20511">
    <property type="entry name" value="PMI_typeI_cat"/>
    <property type="match status" value="1"/>
</dbReference>
<dbReference type="InterPro" id="IPR011051">
    <property type="entry name" value="RmlC_Cupin_sf"/>
</dbReference>
<proteinExistence type="inferred from homology"/>
<evidence type="ECO:0000313" key="12">
    <source>
        <dbReference type="Proteomes" id="UP000295741"/>
    </source>
</evidence>
<comment type="caution">
    <text evidence="10">The sequence shown here is derived from an EMBL/GenBank/DDBJ whole genome shotgun (WGS) entry which is preliminary data.</text>
</comment>
<evidence type="ECO:0000256" key="2">
    <source>
        <dbReference type="ARBA" id="ARBA00010772"/>
    </source>
</evidence>
<dbReference type="PANTHER" id="PTHR10309">
    <property type="entry name" value="MANNOSE-6-PHOSPHATE ISOMERASE"/>
    <property type="match status" value="1"/>
</dbReference>
<name>A0A4V3C3U8_9BACT</name>
<feature type="binding site" evidence="8">
    <location>
        <position position="108"/>
    </location>
    <ligand>
        <name>Zn(2+)</name>
        <dbReference type="ChEBI" id="CHEBI:29105"/>
    </ligand>
</feature>
<feature type="active site" evidence="7">
    <location>
        <position position="292"/>
    </location>
</feature>
<dbReference type="InterPro" id="IPR046457">
    <property type="entry name" value="PMI_typeI_cat"/>
</dbReference>
<protein>
    <recommendedName>
        <fullName evidence="3">mannose-6-phosphate isomerase</fullName>
        <ecNumber evidence="3">5.3.1.8</ecNumber>
    </recommendedName>
</protein>
<organism evidence="10 12">
    <name type="scientific">Sediminibacterium goheungense</name>
    <dbReference type="NCBI Taxonomy" id="1086393"/>
    <lineage>
        <taxon>Bacteria</taxon>
        <taxon>Pseudomonadati</taxon>
        <taxon>Bacteroidota</taxon>
        <taxon>Chitinophagia</taxon>
        <taxon>Chitinophagales</taxon>
        <taxon>Chitinophagaceae</taxon>
        <taxon>Sediminibacterium</taxon>
    </lineage>
</organism>
<dbReference type="OrthoDB" id="9808275at2"/>
<dbReference type="InterPro" id="IPR014710">
    <property type="entry name" value="RmlC-like_jellyroll"/>
</dbReference>
<dbReference type="EC" id="5.3.1.8" evidence="3"/>
<accession>A0A4V3C3U8</accession>
<evidence type="ECO:0000256" key="4">
    <source>
        <dbReference type="ARBA" id="ARBA00022723"/>
    </source>
</evidence>
<keyword evidence="12" id="KW-1185">Reference proteome</keyword>
<dbReference type="InterPro" id="IPR018050">
    <property type="entry name" value="Pmannose_isomerase-type1_CS"/>
</dbReference>
<dbReference type="GO" id="GO:0004476">
    <property type="term" value="F:mannose-6-phosphate isomerase activity"/>
    <property type="evidence" value="ECO:0007669"/>
    <property type="project" value="UniProtKB-EC"/>
</dbReference>
<evidence type="ECO:0000256" key="7">
    <source>
        <dbReference type="PIRSR" id="PIRSR001480-1"/>
    </source>
</evidence>
<dbReference type="InterPro" id="IPR001250">
    <property type="entry name" value="Man6P_Isoase-1"/>
</dbReference>
<evidence type="ECO:0000256" key="3">
    <source>
        <dbReference type="ARBA" id="ARBA00011956"/>
    </source>
</evidence>
<keyword evidence="5 8" id="KW-0862">Zinc</keyword>
<comment type="catalytic activity">
    <reaction evidence="1">
        <text>D-mannose 6-phosphate = D-fructose 6-phosphate</text>
        <dbReference type="Rhea" id="RHEA:12356"/>
        <dbReference type="ChEBI" id="CHEBI:58735"/>
        <dbReference type="ChEBI" id="CHEBI:61527"/>
        <dbReference type="EC" id="5.3.1.8"/>
    </reaction>
</comment>
<evidence type="ECO:0000256" key="6">
    <source>
        <dbReference type="ARBA" id="ARBA00023235"/>
    </source>
</evidence>
<dbReference type="EMBL" id="SNWP01000016">
    <property type="protein sequence ID" value="TDO23458.1"/>
    <property type="molecule type" value="Genomic_DNA"/>
</dbReference>
<evidence type="ECO:0000256" key="5">
    <source>
        <dbReference type="ARBA" id="ARBA00022833"/>
    </source>
</evidence>
<dbReference type="PRINTS" id="PR00714">
    <property type="entry name" value="MAN6PISMRASE"/>
</dbReference>
<comment type="similarity">
    <text evidence="2">Belongs to the mannose-6-phosphate isomerase type 1 family.</text>
</comment>
<evidence type="ECO:0000256" key="8">
    <source>
        <dbReference type="PIRSR" id="PIRSR001480-2"/>
    </source>
</evidence>
<dbReference type="GO" id="GO:0009298">
    <property type="term" value="P:GDP-mannose biosynthetic process"/>
    <property type="evidence" value="ECO:0007669"/>
    <property type="project" value="InterPro"/>
</dbReference>
<reference evidence="10 12" key="1">
    <citation type="submission" date="2019-03" db="EMBL/GenBank/DDBJ databases">
        <title>Genomic Encyclopedia of Archaeal and Bacterial Type Strains, Phase II (KMG-II): from individual species to whole genera.</title>
        <authorList>
            <person name="Goeker M."/>
        </authorList>
    </citation>
    <scope>NUCLEOTIDE SEQUENCE [LARGE SCALE GENOMIC DNA]</scope>
    <source>
        <strain evidence="10 12">DSM 28323</strain>
    </source>
</reference>
<dbReference type="EMBL" id="SNWP01000014">
    <property type="protein sequence ID" value="TDO25061.1"/>
    <property type="molecule type" value="Genomic_DNA"/>
</dbReference>
<evidence type="ECO:0000259" key="9">
    <source>
        <dbReference type="Pfam" id="PF20511"/>
    </source>
</evidence>
<dbReference type="GO" id="GO:0005975">
    <property type="term" value="P:carbohydrate metabolic process"/>
    <property type="evidence" value="ECO:0007669"/>
    <property type="project" value="InterPro"/>
</dbReference>
<dbReference type="PIRSF" id="PIRSF001480">
    <property type="entry name" value="Mannose-6-phosphate_isomerase"/>
    <property type="match status" value="1"/>
</dbReference>
<evidence type="ECO:0000256" key="1">
    <source>
        <dbReference type="ARBA" id="ARBA00000757"/>
    </source>
</evidence>
<dbReference type="NCBIfam" id="TIGR00218">
    <property type="entry name" value="manA"/>
    <property type="match status" value="1"/>
</dbReference>
<dbReference type="PANTHER" id="PTHR10309:SF0">
    <property type="entry name" value="MANNOSE-6-PHOSPHATE ISOMERASE"/>
    <property type="match status" value="1"/>
</dbReference>